<keyword evidence="3" id="KW-1185">Reference proteome</keyword>
<dbReference type="Proteomes" id="UP000472270">
    <property type="component" value="Unassembled WGS sequence"/>
</dbReference>
<feature type="domain" description="Immunoglobulin" evidence="1">
    <location>
        <begin position="132"/>
        <end position="232"/>
    </location>
</feature>
<protein>
    <recommendedName>
        <fullName evidence="1">Immunoglobulin domain-containing protein</fullName>
    </recommendedName>
</protein>
<reference evidence="2" key="1">
    <citation type="submission" date="2025-08" db="UniProtKB">
        <authorList>
            <consortium name="Ensembl"/>
        </authorList>
    </citation>
    <scope>IDENTIFICATION</scope>
</reference>
<reference evidence="2" key="2">
    <citation type="submission" date="2025-09" db="UniProtKB">
        <authorList>
            <consortium name="Ensembl"/>
        </authorList>
    </citation>
    <scope>IDENTIFICATION</scope>
</reference>
<dbReference type="InterPro" id="IPR013783">
    <property type="entry name" value="Ig-like_fold"/>
</dbReference>
<dbReference type="AlphaFoldDB" id="A0A673HN06"/>
<accession>A0A673HN06</accession>
<dbReference type="PANTHER" id="PTHR21063">
    <property type="entry name" value="LFA-3"/>
    <property type="match status" value="1"/>
</dbReference>
<dbReference type="InterPro" id="IPR013106">
    <property type="entry name" value="Ig_V-set"/>
</dbReference>
<evidence type="ECO:0000313" key="3">
    <source>
        <dbReference type="Proteomes" id="UP000472270"/>
    </source>
</evidence>
<sequence length="256" mass="28871">MQFVTSQTAENQNGFLGVSTDKVSVSVMEGDSVTLHTAVKENQQGRIKWYFNDIRIAQITGDLSFICVDIQCNEGTERFRDRLKLDHQSGSLTIMNTRTTDSGVYQLEIFSNSSSSGNIFNVTLHGVSAVETNEVKMNSGESVTLDPGLGLIENTNDLMAWYFNGTFIAAIVGNQSYICKDYQCDRRFRGRLKVDHQTGSLTIVNITAKHSGIYILQRSHISIINRFRVTVTGELQYIRLINHIIFYYLLLLCFII</sequence>
<dbReference type="Pfam" id="PF07686">
    <property type="entry name" value="V-set"/>
    <property type="match status" value="1"/>
</dbReference>
<evidence type="ECO:0000259" key="1">
    <source>
        <dbReference type="SMART" id="SM00409"/>
    </source>
</evidence>
<dbReference type="SMART" id="SM00409">
    <property type="entry name" value="IG"/>
    <property type="match status" value="2"/>
</dbReference>
<name>A0A673HN06_9TELE</name>
<dbReference type="SUPFAM" id="SSF48726">
    <property type="entry name" value="Immunoglobulin"/>
    <property type="match status" value="2"/>
</dbReference>
<evidence type="ECO:0000313" key="2">
    <source>
        <dbReference type="Ensembl" id="ENSSRHP00000027477.1"/>
    </source>
</evidence>
<dbReference type="InterPro" id="IPR036179">
    <property type="entry name" value="Ig-like_dom_sf"/>
</dbReference>
<dbReference type="InterPro" id="IPR003599">
    <property type="entry name" value="Ig_sub"/>
</dbReference>
<dbReference type="Gene3D" id="2.60.40.10">
    <property type="entry name" value="Immunoglobulins"/>
    <property type="match status" value="2"/>
</dbReference>
<feature type="domain" description="Immunoglobulin" evidence="1">
    <location>
        <begin position="22"/>
        <end position="125"/>
    </location>
</feature>
<proteinExistence type="predicted"/>
<dbReference type="Ensembl" id="ENSSRHT00000028282.1">
    <property type="protein sequence ID" value="ENSSRHP00000027477.1"/>
    <property type="gene ID" value="ENSSRHG00000014308.1"/>
</dbReference>
<organism evidence="2 3">
    <name type="scientific">Sinocyclocheilus rhinocerous</name>
    <dbReference type="NCBI Taxonomy" id="307959"/>
    <lineage>
        <taxon>Eukaryota</taxon>
        <taxon>Metazoa</taxon>
        <taxon>Chordata</taxon>
        <taxon>Craniata</taxon>
        <taxon>Vertebrata</taxon>
        <taxon>Euteleostomi</taxon>
        <taxon>Actinopterygii</taxon>
        <taxon>Neopterygii</taxon>
        <taxon>Teleostei</taxon>
        <taxon>Ostariophysi</taxon>
        <taxon>Cypriniformes</taxon>
        <taxon>Cyprinidae</taxon>
        <taxon>Cyprininae</taxon>
        <taxon>Sinocyclocheilus</taxon>
    </lineage>
</organism>
<dbReference type="PANTHER" id="PTHR21063:SF4">
    <property type="entry name" value="CD48 ANTIGEN-RELATED"/>
    <property type="match status" value="1"/>
</dbReference>